<protein>
    <submittedName>
        <fullName evidence="1">CLUMA_CG009217, isoform A</fullName>
    </submittedName>
    <submittedName>
        <fullName evidence="2">CLUMA_CG009232, isoform A</fullName>
    </submittedName>
</protein>
<reference evidence="1 3" key="1">
    <citation type="submission" date="2015-04" db="EMBL/GenBank/DDBJ databases">
        <authorList>
            <person name="Syromyatnikov M.Y."/>
            <person name="Popov V.N."/>
        </authorList>
    </citation>
    <scope>NUCLEOTIDE SEQUENCE [LARGE SCALE GENOMIC DNA]</scope>
</reference>
<dbReference type="AlphaFoldDB" id="A0A1J1I666"/>
<dbReference type="EMBL" id="CVRI01000042">
    <property type="protein sequence ID" value="CRK95775.1"/>
    <property type="molecule type" value="Genomic_DNA"/>
</dbReference>
<accession>A0A1J1I666</accession>
<keyword evidence="3" id="KW-1185">Reference proteome</keyword>
<sequence length="70" mass="7827">MKHVCVPVPDEDPCDALVATAMFFYSDSVDMLIVLSAQCKNELNALSFANEEEFDAFNAEFYTTGHCIKE</sequence>
<dbReference type="EMBL" id="CVRI01000042">
    <property type="protein sequence ID" value="CRK95760.1"/>
    <property type="molecule type" value="Genomic_DNA"/>
</dbReference>
<evidence type="ECO:0000313" key="3">
    <source>
        <dbReference type="Proteomes" id="UP000183832"/>
    </source>
</evidence>
<dbReference type="Proteomes" id="UP000183832">
    <property type="component" value="Unassembled WGS sequence"/>
</dbReference>
<evidence type="ECO:0000313" key="1">
    <source>
        <dbReference type="EMBL" id="CRK95760.1"/>
    </source>
</evidence>
<organism evidence="1 3">
    <name type="scientific">Clunio marinus</name>
    <dbReference type="NCBI Taxonomy" id="568069"/>
    <lineage>
        <taxon>Eukaryota</taxon>
        <taxon>Metazoa</taxon>
        <taxon>Ecdysozoa</taxon>
        <taxon>Arthropoda</taxon>
        <taxon>Hexapoda</taxon>
        <taxon>Insecta</taxon>
        <taxon>Pterygota</taxon>
        <taxon>Neoptera</taxon>
        <taxon>Endopterygota</taxon>
        <taxon>Diptera</taxon>
        <taxon>Nematocera</taxon>
        <taxon>Chironomoidea</taxon>
        <taxon>Chironomidae</taxon>
        <taxon>Clunio</taxon>
    </lineage>
</organism>
<gene>
    <name evidence="1" type="ORF">CLUMA_CG009217</name>
    <name evidence="2" type="ORF">CLUMA_CG009232</name>
</gene>
<evidence type="ECO:0000313" key="2">
    <source>
        <dbReference type="EMBL" id="CRK95775.1"/>
    </source>
</evidence>
<name>A0A1J1I666_9DIPT</name>
<proteinExistence type="predicted"/>